<dbReference type="EMBL" id="JBBNFP010000027">
    <property type="protein sequence ID" value="MEQ2486931.1"/>
    <property type="molecule type" value="Genomic_DNA"/>
</dbReference>
<comment type="caution">
    <text evidence="1">The sequence shown here is derived from an EMBL/GenBank/DDBJ whole genome shotgun (WGS) entry which is preliminary data.</text>
</comment>
<dbReference type="RefSeq" id="WP_215760288.1">
    <property type="nucleotide sequence ID" value="NZ_JAHKBE010000037.1"/>
</dbReference>
<accession>A0ABV1FR96</accession>
<dbReference type="Pfam" id="PF20096">
    <property type="entry name" value="DUF6486"/>
    <property type="match status" value="1"/>
</dbReference>
<keyword evidence="2" id="KW-1185">Reference proteome</keyword>
<protein>
    <submittedName>
        <fullName evidence="1">Smalltalk protein</fullName>
    </submittedName>
</protein>
<name>A0ABV1FR96_9BACT</name>
<evidence type="ECO:0000313" key="2">
    <source>
        <dbReference type="Proteomes" id="UP001487296"/>
    </source>
</evidence>
<dbReference type="Proteomes" id="UP001487296">
    <property type="component" value="Unassembled WGS sequence"/>
</dbReference>
<reference evidence="1 2" key="1">
    <citation type="submission" date="2024-04" db="EMBL/GenBank/DDBJ databases">
        <title>Human intestinal bacterial collection.</title>
        <authorList>
            <person name="Pauvert C."/>
            <person name="Hitch T.C.A."/>
            <person name="Clavel T."/>
        </authorList>
    </citation>
    <scope>NUCLEOTIDE SEQUENCE [LARGE SCALE GENOMIC DNA]</scope>
    <source>
        <strain evidence="1 2">CLA-AA-H145</strain>
    </source>
</reference>
<sequence>MKLSRQTWKNIVQLALSILTAVATTLGLNSCL</sequence>
<organism evidence="1 2">
    <name type="scientific">Hallella faecis</name>
    <dbReference type="NCBI Taxonomy" id="2841596"/>
    <lineage>
        <taxon>Bacteria</taxon>
        <taxon>Pseudomonadati</taxon>
        <taxon>Bacteroidota</taxon>
        <taxon>Bacteroidia</taxon>
        <taxon>Bacteroidales</taxon>
        <taxon>Prevotellaceae</taxon>
        <taxon>Hallella</taxon>
    </lineage>
</organism>
<proteinExistence type="predicted"/>
<gene>
    <name evidence="1" type="ORF">AAAT34_07665</name>
</gene>
<evidence type="ECO:0000313" key="1">
    <source>
        <dbReference type="EMBL" id="MEQ2486931.1"/>
    </source>
</evidence>
<dbReference type="NCBIfam" id="NF033879">
    <property type="entry name" value="smalltalk"/>
    <property type="match status" value="1"/>
</dbReference>
<dbReference type="InterPro" id="IPR045505">
    <property type="entry name" value="DUF6486"/>
</dbReference>